<dbReference type="Pfam" id="PF00903">
    <property type="entry name" value="Glyoxalase"/>
    <property type="match status" value="1"/>
</dbReference>
<reference evidence="2 3" key="1">
    <citation type="submission" date="2023-03" db="EMBL/GenBank/DDBJ databases">
        <title>Thalassotalea loyana LMG 22536T draft genome sequence.</title>
        <authorList>
            <person name="Sawabe T."/>
        </authorList>
    </citation>
    <scope>NUCLEOTIDE SEQUENCE [LARGE SCALE GENOMIC DNA]</scope>
    <source>
        <strain evidence="2 3">LMG 22536</strain>
    </source>
</reference>
<keyword evidence="3" id="KW-1185">Reference proteome</keyword>
<proteinExistence type="predicted"/>
<dbReference type="SUPFAM" id="SSF54593">
    <property type="entry name" value="Glyoxalase/Bleomycin resistance protein/Dihydroxybiphenyl dioxygenase"/>
    <property type="match status" value="1"/>
</dbReference>
<sequence>MSVKPIPEGYHSITPYLVIKGAKEALSFYQEAFSAQVMLVLNMPDGNVAHAEMTIGNSPFMLSEECDEEGFDSPLTLGGSATSMMVYTEDVDILFQQAVDVGCEIIRPVQDQFYGDRTGTLKDPFGHIWVLATHKEDLTEEQLNQRMADFIASQA</sequence>
<organism evidence="2 3">
    <name type="scientific">Thalassotalea loyana</name>
    <dbReference type="NCBI Taxonomy" id="280483"/>
    <lineage>
        <taxon>Bacteria</taxon>
        <taxon>Pseudomonadati</taxon>
        <taxon>Pseudomonadota</taxon>
        <taxon>Gammaproteobacteria</taxon>
        <taxon>Alteromonadales</taxon>
        <taxon>Colwelliaceae</taxon>
        <taxon>Thalassotalea</taxon>
    </lineage>
</organism>
<feature type="domain" description="VOC" evidence="1">
    <location>
        <begin position="9"/>
        <end position="134"/>
    </location>
</feature>
<dbReference type="PROSITE" id="PS51819">
    <property type="entry name" value="VOC"/>
    <property type="match status" value="1"/>
</dbReference>
<dbReference type="InterPro" id="IPR037523">
    <property type="entry name" value="VOC_core"/>
</dbReference>
<accession>A0ABQ6HHY9</accession>
<dbReference type="Gene3D" id="3.30.720.110">
    <property type="match status" value="1"/>
</dbReference>
<dbReference type="InterPro" id="IPR004360">
    <property type="entry name" value="Glyas_Fos-R_dOase_dom"/>
</dbReference>
<evidence type="ECO:0000259" key="1">
    <source>
        <dbReference type="PROSITE" id="PS51819"/>
    </source>
</evidence>
<dbReference type="EMBL" id="BSSV01000010">
    <property type="protein sequence ID" value="GLX87277.1"/>
    <property type="molecule type" value="Genomic_DNA"/>
</dbReference>
<name>A0ABQ6HHY9_9GAMM</name>
<dbReference type="RefSeq" id="WP_284301196.1">
    <property type="nucleotide sequence ID" value="NZ_BSSV01000010.1"/>
</dbReference>
<dbReference type="Gene3D" id="3.30.720.120">
    <property type="match status" value="1"/>
</dbReference>
<evidence type="ECO:0000313" key="3">
    <source>
        <dbReference type="Proteomes" id="UP001157134"/>
    </source>
</evidence>
<dbReference type="Proteomes" id="UP001157134">
    <property type="component" value="Unassembled WGS sequence"/>
</dbReference>
<dbReference type="InterPro" id="IPR029068">
    <property type="entry name" value="Glyas_Bleomycin-R_OHBP_Dase"/>
</dbReference>
<gene>
    <name evidence="2" type="primary">phnB</name>
    <name evidence="2" type="ORF">tloyanaT_35300</name>
</gene>
<evidence type="ECO:0000313" key="2">
    <source>
        <dbReference type="EMBL" id="GLX87277.1"/>
    </source>
</evidence>
<dbReference type="CDD" id="cd07246">
    <property type="entry name" value="VOC_like"/>
    <property type="match status" value="1"/>
</dbReference>
<protein>
    <submittedName>
        <fullName evidence="2">Glyoxalase</fullName>
    </submittedName>
</protein>
<dbReference type="PANTHER" id="PTHR34109">
    <property type="entry name" value="BNAUNNG04460D PROTEIN-RELATED"/>
    <property type="match status" value="1"/>
</dbReference>
<comment type="caution">
    <text evidence="2">The sequence shown here is derived from an EMBL/GenBank/DDBJ whole genome shotgun (WGS) entry which is preliminary data.</text>
</comment>
<dbReference type="PANTHER" id="PTHR34109:SF1">
    <property type="entry name" value="VOC DOMAIN-CONTAINING PROTEIN"/>
    <property type="match status" value="1"/>
</dbReference>